<proteinExistence type="predicted"/>
<keyword evidence="2" id="KW-1185">Reference proteome</keyword>
<protein>
    <recommendedName>
        <fullName evidence="3">Lipoprotein</fullName>
    </recommendedName>
</protein>
<dbReference type="AlphaFoldDB" id="A0A1B9F9E5"/>
<comment type="caution">
    <text evidence="1">The sequence shown here is derived from an EMBL/GenBank/DDBJ whole genome shotgun (WGS) entry which is preliminary data.</text>
</comment>
<name>A0A1B9F9E5_9BACT</name>
<organism evidence="1 2">
    <name type="scientific">Dissulfuribacter thermophilus</name>
    <dbReference type="NCBI Taxonomy" id="1156395"/>
    <lineage>
        <taxon>Bacteria</taxon>
        <taxon>Pseudomonadati</taxon>
        <taxon>Thermodesulfobacteriota</taxon>
        <taxon>Dissulfuribacteria</taxon>
        <taxon>Dissulfuribacterales</taxon>
        <taxon>Dissulfuribacteraceae</taxon>
        <taxon>Dissulfuribacter</taxon>
    </lineage>
</organism>
<dbReference type="EMBL" id="MAGO01000001">
    <property type="protein sequence ID" value="OCC16522.1"/>
    <property type="molecule type" value="Genomic_DNA"/>
</dbReference>
<dbReference type="GO" id="GO:0043165">
    <property type="term" value="P:Gram-negative-bacterium-type cell outer membrane assembly"/>
    <property type="evidence" value="ECO:0007669"/>
    <property type="project" value="InterPro"/>
</dbReference>
<sequence length="135" mass="15466">MYIEPFENNSNELLLGAWITEDLRHEFLRSSRFVLTSRDQAHVIIKGKVEEVETKGLSYVRYDRAIERSVKVKISFDLIDAATGQSLWGGGELEREEAFSVGTDVMKTQGLLNEALRKLSQDLSEILYHRLEGVY</sequence>
<dbReference type="InterPro" id="IPR007485">
    <property type="entry name" value="LPS_assembly_LptE"/>
</dbReference>
<dbReference type="Pfam" id="PF04390">
    <property type="entry name" value="LptE"/>
    <property type="match status" value="1"/>
</dbReference>
<evidence type="ECO:0008006" key="3">
    <source>
        <dbReference type="Google" id="ProtNLM"/>
    </source>
</evidence>
<reference evidence="1 2" key="1">
    <citation type="submission" date="2016-06" db="EMBL/GenBank/DDBJ databases">
        <title>Respiratory ammonification of nitrate coupled to the oxidation of elemental sulfur in deep-sea autotrophic thermophilic bacteria.</title>
        <authorList>
            <person name="Slobodkina G.B."/>
            <person name="Mardanov A.V."/>
            <person name="Ravin N.V."/>
            <person name="Frolova A.A."/>
            <person name="Viryasiv M.B."/>
            <person name="Chernyh N.A."/>
            <person name="Bonch-Osmolovskaya E.A."/>
            <person name="Slobodkin A.I."/>
        </authorList>
    </citation>
    <scope>NUCLEOTIDE SEQUENCE [LARGE SCALE GENOMIC DNA]</scope>
    <source>
        <strain evidence="1 2">S69</strain>
    </source>
</reference>
<evidence type="ECO:0000313" key="1">
    <source>
        <dbReference type="EMBL" id="OCC16522.1"/>
    </source>
</evidence>
<accession>A0A1B9F9E5</accession>
<dbReference type="GO" id="GO:0019867">
    <property type="term" value="C:outer membrane"/>
    <property type="evidence" value="ECO:0007669"/>
    <property type="project" value="InterPro"/>
</dbReference>
<gene>
    <name evidence="1" type="ORF">DBT_0339</name>
</gene>
<dbReference type="Proteomes" id="UP000093080">
    <property type="component" value="Unassembled WGS sequence"/>
</dbReference>
<evidence type="ECO:0000313" key="2">
    <source>
        <dbReference type="Proteomes" id="UP000093080"/>
    </source>
</evidence>
<dbReference type="STRING" id="1156395.DBT_0339"/>